<evidence type="ECO:0000313" key="1">
    <source>
        <dbReference type="EMBL" id="KAK9745557.1"/>
    </source>
</evidence>
<accession>A0AAW1ME12</accession>
<dbReference type="EMBL" id="JASPKY010000047">
    <property type="protein sequence ID" value="KAK9745557.1"/>
    <property type="molecule type" value="Genomic_DNA"/>
</dbReference>
<gene>
    <name evidence="1" type="ORF">QE152_g6832</name>
</gene>
<dbReference type="Gene3D" id="1.10.1380.10">
    <property type="entry name" value="Neutral endopeptidase , domain2"/>
    <property type="match status" value="1"/>
</dbReference>
<protein>
    <submittedName>
        <fullName evidence="1">Uncharacterized protein</fullName>
    </submittedName>
</protein>
<dbReference type="AlphaFoldDB" id="A0AAW1ME12"/>
<dbReference type="Gene3D" id="3.40.390.10">
    <property type="entry name" value="Collagenase (Catalytic Domain)"/>
    <property type="match status" value="1"/>
</dbReference>
<organism evidence="1 2">
    <name type="scientific">Popillia japonica</name>
    <name type="common">Japanese beetle</name>
    <dbReference type="NCBI Taxonomy" id="7064"/>
    <lineage>
        <taxon>Eukaryota</taxon>
        <taxon>Metazoa</taxon>
        <taxon>Ecdysozoa</taxon>
        <taxon>Arthropoda</taxon>
        <taxon>Hexapoda</taxon>
        <taxon>Insecta</taxon>
        <taxon>Pterygota</taxon>
        <taxon>Neoptera</taxon>
        <taxon>Endopterygota</taxon>
        <taxon>Coleoptera</taxon>
        <taxon>Polyphaga</taxon>
        <taxon>Scarabaeiformia</taxon>
        <taxon>Scarabaeidae</taxon>
        <taxon>Rutelinae</taxon>
        <taxon>Popillia</taxon>
    </lineage>
</organism>
<dbReference type="InterPro" id="IPR042089">
    <property type="entry name" value="Peptidase_M13_dom_2"/>
</dbReference>
<reference evidence="1 2" key="1">
    <citation type="journal article" date="2024" name="BMC Genomics">
        <title>De novo assembly and annotation of Popillia japonica's genome with initial clues to its potential as an invasive pest.</title>
        <authorList>
            <person name="Cucini C."/>
            <person name="Boschi S."/>
            <person name="Funari R."/>
            <person name="Cardaioli E."/>
            <person name="Iannotti N."/>
            <person name="Marturano G."/>
            <person name="Paoli F."/>
            <person name="Bruttini M."/>
            <person name="Carapelli A."/>
            <person name="Frati F."/>
            <person name="Nardi F."/>
        </authorList>
    </citation>
    <scope>NUCLEOTIDE SEQUENCE [LARGE SCALE GENOMIC DNA]</scope>
    <source>
        <strain evidence="1">DMR45628</strain>
    </source>
</reference>
<sequence>MNEAEGVAKHIAKLEQIWLELQNETWKEDQVKLPDSLFLNRILNTLPSQYFEFVNAREIFVDAPFNTVALTHCSIITSYPTEDKPNELCLKPGFIHTASKVLEFMDPSVGPAMISTSFPVVTSEKNTNIPDDKSSVTTFSVIKDQLEEEIRTMIEEPLK</sequence>
<name>A0AAW1ME12_POPJA</name>
<keyword evidence="2" id="KW-1185">Reference proteome</keyword>
<dbReference type="GO" id="GO:0008237">
    <property type="term" value="F:metallopeptidase activity"/>
    <property type="evidence" value="ECO:0007669"/>
    <property type="project" value="InterPro"/>
</dbReference>
<dbReference type="InterPro" id="IPR024079">
    <property type="entry name" value="MetalloPept_cat_dom_sf"/>
</dbReference>
<proteinExistence type="predicted"/>
<dbReference type="Proteomes" id="UP001458880">
    <property type="component" value="Unassembled WGS sequence"/>
</dbReference>
<evidence type="ECO:0000313" key="2">
    <source>
        <dbReference type="Proteomes" id="UP001458880"/>
    </source>
</evidence>
<comment type="caution">
    <text evidence="1">The sequence shown here is derived from an EMBL/GenBank/DDBJ whole genome shotgun (WGS) entry which is preliminary data.</text>
</comment>